<gene>
    <name evidence="4" type="ORF">DVH24_019810</name>
</gene>
<feature type="domain" description="DUF668" evidence="2">
    <location>
        <begin position="502"/>
        <end position="593"/>
    </location>
</feature>
<evidence type="ECO:0000256" key="1">
    <source>
        <dbReference type="SAM" id="MobiDB-lite"/>
    </source>
</evidence>
<evidence type="ECO:0000259" key="2">
    <source>
        <dbReference type="Pfam" id="PF05003"/>
    </source>
</evidence>
<proteinExistence type="predicted"/>
<feature type="compositionally biased region" description="Polar residues" evidence="1">
    <location>
        <begin position="400"/>
        <end position="418"/>
    </location>
</feature>
<sequence>MLASNPKNKVGILSSPFEFRISNLVFADDCLIFSKASCKAARSIMNTLGIHSIIYWMDPTNAKELILKVKKKLAERTIYVAENLALRDALRYAKVKNCKEEFTEGDSKLIIDATISPLRFSWSRVAEADKPVIGVLAFEVAGLMLKVVDLWNSVSENEMLRLREEVVYSIGVRRLVSDDDYYLMEIALNEIIENLGYLAVSVVRLGKKCTDPVYHCFEEFFDDPVENGFQWLGWEYKWKKMERKVKKMKRFIEATMQLSQELEVLAELEQTLRRMRANPDVNRVKLLEFQQKVMWRRQEVKGLQEMSPWSRTYDYTVRLLARSLFTMLDRIKFVFGFHQMALGEGMDSSEVINSVCLSRSHSFSALMHSSVHPSDGNLCGSGPLGRSLAKTRLNARKNRTNNQRQAHHQSSIQHGSYSQLKPKRFAHLGPFKGCMMGGSNSPVFESCKPEMGGSMRLRSTGIKHFDSLKYTHMGSQSFSHGIYSKLSLFNSKCTLLNAPPSTLGDAALALHYAHVIVLIEKIASSPHLISLDERSNLYNMLTTTIRTALRARLKSYAKTTGSSVYNPDLAGEWNLAMEQILEWLAPLAHNMIRWHSDRKIMKQQEVSKTNVLLVQTLYFASQAKTEAAITELLIGLNYMCMVDELNRKALRDAGGSRPYDDYMLKRDEISQEILETAIAF</sequence>
<dbReference type="PANTHER" id="PTHR31371:SF4">
    <property type="entry name" value="DUF668 DOMAIN-CONTAINING PROTEIN"/>
    <property type="match status" value="1"/>
</dbReference>
<dbReference type="EMBL" id="RDQH01000340">
    <property type="protein sequence ID" value="RXH76922.1"/>
    <property type="molecule type" value="Genomic_DNA"/>
</dbReference>
<comment type="caution">
    <text evidence="4">The sequence shown here is derived from an EMBL/GenBank/DDBJ whole genome shotgun (WGS) entry which is preliminary data.</text>
</comment>
<dbReference type="Pfam" id="PF11961">
    <property type="entry name" value="DUF3475"/>
    <property type="match status" value="1"/>
</dbReference>
<dbReference type="InterPro" id="IPR007700">
    <property type="entry name" value="DUF668"/>
</dbReference>
<dbReference type="PANTHER" id="PTHR31371">
    <property type="entry name" value="BNAC09G50660D PROTEIN"/>
    <property type="match status" value="1"/>
</dbReference>
<evidence type="ECO:0000313" key="4">
    <source>
        <dbReference type="EMBL" id="RXH76922.1"/>
    </source>
</evidence>
<feature type="region of interest" description="Disordered" evidence="1">
    <location>
        <begin position="399"/>
        <end position="418"/>
    </location>
</feature>
<evidence type="ECO:0000313" key="5">
    <source>
        <dbReference type="Proteomes" id="UP000290289"/>
    </source>
</evidence>
<feature type="domain" description="DUF3475" evidence="3">
    <location>
        <begin position="135"/>
        <end position="191"/>
    </location>
</feature>
<evidence type="ECO:0000259" key="3">
    <source>
        <dbReference type="Pfam" id="PF11961"/>
    </source>
</evidence>
<accession>A0A498I3W3</accession>
<name>A0A498I3W3_MALDO</name>
<dbReference type="InterPro" id="IPR021864">
    <property type="entry name" value="DUF3475"/>
</dbReference>
<evidence type="ECO:0008006" key="6">
    <source>
        <dbReference type="Google" id="ProtNLM"/>
    </source>
</evidence>
<dbReference type="AlphaFoldDB" id="A0A498I3W3"/>
<keyword evidence="5" id="KW-1185">Reference proteome</keyword>
<dbReference type="GO" id="GO:0045927">
    <property type="term" value="P:positive regulation of growth"/>
    <property type="evidence" value="ECO:0007669"/>
    <property type="project" value="InterPro"/>
</dbReference>
<organism evidence="4 5">
    <name type="scientific">Malus domestica</name>
    <name type="common">Apple</name>
    <name type="synonym">Pyrus malus</name>
    <dbReference type="NCBI Taxonomy" id="3750"/>
    <lineage>
        <taxon>Eukaryota</taxon>
        <taxon>Viridiplantae</taxon>
        <taxon>Streptophyta</taxon>
        <taxon>Embryophyta</taxon>
        <taxon>Tracheophyta</taxon>
        <taxon>Spermatophyta</taxon>
        <taxon>Magnoliopsida</taxon>
        <taxon>eudicotyledons</taxon>
        <taxon>Gunneridae</taxon>
        <taxon>Pentapetalae</taxon>
        <taxon>rosids</taxon>
        <taxon>fabids</taxon>
        <taxon>Rosales</taxon>
        <taxon>Rosaceae</taxon>
        <taxon>Amygdaloideae</taxon>
        <taxon>Maleae</taxon>
        <taxon>Malus</taxon>
    </lineage>
</organism>
<dbReference type="Pfam" id="PF05003">
    <property type="entry name" value="DUF668"/>
    <property type="match status" value="1"/>
</dbReference>
<dbReference type="Proteomes" id="UP000290289">
    <property type="component" value="Chromosome 14"/>
</dbReference>
<reference evidence="4 5" key="1">
    <citation type="submission" date="2018-10" db="EMBL/GenBank/DDBJ databases">
        <title>A high-quality apple genome assembly.</title>
        <authorList>
            <person name="Hu J."/>
        </authorList>
    </citation>
    <scope>NUCLEOTIDE SEQUENCE [LARGE SCALE GENOMIC DNA]</scope>
    <source>
        <strain evidence="5">cv. HFTH1</strain>
        <tissue evidence="4">Young leaf</tissue>
    </source>
</reference>
<protein>
    <recommendedName>
        <fullName evidence="6">DUF668 domain-containing protein</fullName>
    </recommendedName>
</protein>